<dbReference type="InterPro" id="IPR000873">
    <property type="entry name" value="AMP-dep_synth/lig_dom"/>
</dbReference>
<dbReference type="OrthoDB" id="9778383at2"/>
<dbReference type="Proteomes" id="UP000321400">
    <property type="component" value="Unassembled WGS sequence"/>
</dbReference>
<dbReference type="InterPro" id="IPR042099">
    <property type="entry name" value="ANL_N_sf"/>
</dbReference>
<gene>
    <name evidence="2" type="ORF">HAL01_12390</name>
</gene>
<name>A0A511X1G2_9BACI</name>
<dbReference type="AlphaFoldDB" id="A0A511X1G2"/>
<dbReference type="Gene3D" id="3.40.50.12780">
    <property type="entry name" value="N-terminal domain of ligase-like"/>
    <property type="match status" value="1"/>
</dbReference>
<organism evidence="2 3">
    <name type="scientific">Halolactibacillus alkaliphilus</name>
    <dbReference type="NCBI Taxonomy" id="442899"/>
    <lineage>
        <taxon>Bacteria</taxon>
        <taxon>Bacillati</taxon>
        <taxon>Bacillota</taxon>
        <taxon>Bacilli</taxon>
        <taxon>Bacillales</taxon>
        <taxon>Bacillaceae</taxon>
        <taxon>Halolactibacillus</taxon>
    </lineage>
</organism>
<dbReference type="Pfam" id="PF00501">
    <property type="entry name" value="AMP-binding"/>
    <property type="match status" value="1"/>
</dbReference>
<accession>A0A511X1G2</accession>
<dbReference type="RefSeq" id="WP_089801631.1">
    <property type="nucleotide sequence ID" value="NZ_BJYE01000013.1"/>
</dbReference>
<reference evidence="2 3" key="1">
    <citation type="submission" date="2019-07" db="EMBL/GenBank/DDBJ databases">
        <title>Whole genome shotgun sequence of Halolactibacillus alkaliphilus NBRC 103919.</title>
        <authorList>
            <person name="Hosoyama A."/>
            <person name="Uohara A."/>
            <person name="Ohji S."/>
            <person name="Ichikawa N."/>
        </authorList>
    </citation>
    <scope>NUCLEOTIDE SEQUENCE [LARGE SCALE GENOMIC DNA]</scope>
    <source>
        <strain evidence="2 3">NBRC 103919</strain>
    </source>
</reference>
<evidence type="ECO:0000259" key="1">
    <source>
        <dbReference type="Pfam" id="PF00501"/>
    </source>
</evidence>
<dbReference type="EMBL" id="BJYE01000013">
    <property type="protein sequence ID" value="GEN56775.1"/>
    <property type="molecule type" value="Genomic_DNA"/>
</dbReference>
<dbReference type="STRING" id="442899.SAMN05720591_11367"/>
<keyword evidence="3" id="KW-1185">Reference proteome</keyword>
<sequence length="290" mass="32752">MSMLHHALYHTQNGSLDAPKTNAAFHLIDRHLDLGKGDDICHLAYLKGNSIHKTFHTFKSKVVHYSQVLMLIGVKAGDKILVYVDDSLLFQQALLAVIRLGAVAVIVDQPSSDIEEISETEQVKVLITTYRLRKTVDVSKMSGLEQQLCVEHMNQLAHERAALDVTWVSPNMPMVILYYKQERYLYQHKHITLIERLADQHLIQSDETVLLPDVAHVHPLFYWLSWIKGAAIFTSPITINSVKKLAGYVALIGQDCFNQVIKADSELEALAFNKEAIYQSLYEIGDTDGD</sequence>
<dbReference type="SUPFAM" id="SSF56801">
    <property type="entry name" value="Acetyl-CoA synthetase-like"/>
    <property type="match status" value="1"/>
</dbReference>
<evidence type="ECO:0000313" key="2">
    <source>
        <dbReference type="EMBL" id="GEN56775.1"/>
    </source>
</evidence>
<comment type="caution">
    <text evidence="2">The sequence shown here is derived from an EMBL/GenBank/DDBJ whole genome shotgun (WGS) entry which is preliminary data.</text>
</comment>
<protein>
    <recommendedName>
        <fullName evidence="1">AMP-dependent synthetase/ligase domain-containing protein</fullName>
    </recommendedName>
</protein>
<feature type="domain" description="AMP-dependent synthetase/ligase" evidence="1">
    <location>
        <begin position="48"/>
        <end position="150"/>
    </location>
</feature>
<evidence type="ECO:0000313" key="3">
    <source>
        <dbReference type="Proteomes" id="UP000321400"/>
    </source>
</evidence>
<proteinExistence type="predicted"/>